<dbReference type="InterPro" id="IPR016130">
    <property type="entry name" value="Tyr_Pase_AS"/>
</dbReference>
<feature type="signal peptide" evidence="12">
    <location>
        <begin position="1"/>
        <end position="35"/>
    </location>
</feature>
<dbReference type="SUPFAM" id="SSF52799">
    <property type="entry name" value="(Phosphotyrosine protein) phosphatases II"/>
    <property type="match status" value="2"/>
</dbReference>
<evidence type="ECO:0000256" key="4">
    <source>
        <dbReference type="ARBA" id="ARBA00022801"/>
    </source>
</evidence>
<dbReference type="CDD" id="cd00055">
    <property type="entry name" value="EGF_Lam"/>
    <property type="match status" value="1"/>
</dbReference>
<evidence type="ECO:0000256" key="11">
    <source>
        <dbReference type="SAM" id="MobiDB-lite"/>
    </source>
</evidence>
<keyword evidence="3 12" id="KW-0732">Signal</keyword>
<feature type="region of interest" description="Disordered" evidence="11">
    <location>
        <begin position="117"/>
        <end position="149"/>
    </location>
</feature>
<dbReference type="PROSITE" id="PS50055">
    <property type="entry name" value="TYR_PHOSPHATASE_PTP"/>
    <property type="match status" value="2"/>
</dbReference>
<dbReference type="SUPFAM" id="SSF49265">
    <property type="entry name" value="Fibronectin type III"/>
    <property type="match status" value="2"/>
</dbReference>
<dbReference type="InterPro" id="IPR036116">
    <property type="entry name" value="FN3_sf"/>
</dbReference>
<dbReference type="STRING" id="6689.A0A423SZL7"/>
<dbReference type="InterPro" id="IPR000387">
    <property type="entry name" value="Tyr_Pase_dom"/>
</dbReference>
<keyword evidence="10" id="KW-0245">EGF-like domain</keyword>
<feature type="compositionally biased region" description="Polar residues" evidence="11">
    <location>
        <begin position="117"/>
        <end position="126"/>
    </location>
</feature>
<dbReference type="Pfam" id="PF00102">
    <property type="entry name" value="Y_phosphatase"/>
    <property type="match status" value="2"/>
</dbReference>
<evidence type="ECO:0000256" key="2">
    <source>
        <dbReference type="ARBA" id="ARBA00022692"/>
    </source>
</evidence>
<dbReference type="Gene3D" id="2.60.40.10">
    <property type="entry name" value="Immunoglobulins"/>
    <property type="match status" value="1"/>
</dbReference>
<dbReference type="InterPro" id="IPR004043">
    <property type="entry name" value="LCCL"/>
</dbReference>
<dbReference type="SMART" id="SM00194">
    <property type="entry name" value="PTPc"/>
    <property type="match status" value="1"/>
</dbReference>
<evidence type="ECO:0000259" key="15">
    <source>
        <dbReference type="PROSITE" id="PS50056"/>
    </source>
</evidence>
<dbReference type="GO" id="GO:0048666">
    <property type="term" value="P:neuron development"/>
    <property type="evidence" value="ECO:0007669"/>
    <property type="project" value="UniProtKB-ARBA"/>
</dbReference>
<keyword evidence="7" id="KW-0472">Membrane</keyword>
<dbReference type="InterPro" id="IPR050713">
    <property type="entry name" value="RTP_Phos/Ushers"/>
</dbReference>
<evidence type="ECO:0000256" key="9">
    <source>
        <dbReference type="ARBA" id="ARBA00023180"/>
    </source>
</evidence>
<dbReference type="PRINTS" id="PR00700">
    <property type="entry name" value="PRTYPHPHTASE"/>
</dbReference>
<dbReference type="PANTHER" id="PTHR46957:SF3">
    <property type="entry name" value="CYTOKINE RECEPTOR"/>
    <property type="match status" value="1"/>
</dbReference>
<dbReference type="Gene3D" id="2.170.130.20">
    <property type="entry name" value="LCCL-like domain"/>
    <property type="match status" value="1"/>
</dbReference>
<evidence type="ECO:0000256" key="5">
    <source>
        <dbReference type="ARBA" id="ARBA00022912"/>
    </source>
</evidence>
<dbReference type="Pfam" id="PF03815">
    <property type="entry name" value="LCCL"/>
    <property type="match status" value="1"/>
</dbReference>
<keyword evidence="5" id="KW-0904">Protein phosphatase</keyword>
<proteinExistence type="predicted"/>
<dbReference type="Gene3D" id="3.90.190.10">
    <property type="entry name" value="Protein tyrosine phosphatase superfamily"/>
    <property type="match status" value="2"/>
</dbReference>
<evidence type="ECO:0000256" key="12">
    <source>
        <dbReference type="SAM" id="SignalP"/>
    </source>
</evidence>
<organism evidence="18 19">
    <name type="scientific">Penaeus vannamei</name>
    <name type="common">Whiteleg shrimp</name>
    <name type="synonym">Litopenaeus vannamei</name>
    <dbReference type="NCBI Taxonomy" id="6689"/>
    <lineage>
        <taxon>Eukaryota</taxon>
        <taxon>Metazoa</taxon>
        <taxon>Ecdysozoa</taxon>
        <taxon>Arthropoda</taxon>
        <taxon>Crustacea</taxon>
        <taxon>Multicrustacea</taxon>
        <taxon>Malacostraca</taxon>
        <taxon>Eumalacostraca</taxon>
        <taxon>Eucarida</taxon>
        <taxon>Decapoda</taxon>
        <taxon>Dendrobranchiata</taxon>
        <taxon>Penaeoidea</taxon>
        <taxon>Penaeidae</taxon>
        <taxon>Penaeus</taxon>
    </lineage>
</organism>
<feature type="domain" description="Tyrosine-protein phosphatase" evidence="14">
    <location>
        <begin position="1215"/>
        <end position="1411"/>
    </location>
</feature>
<dbReference type="InterPro" id="IPR000242">
    <property type="entry name" value="PTP_cat"/>
</dbReference>
<gene>
    <name evidence="18" type="ORF">C7M84_012136</name>
</gene>
<dbReference type="PROSITE" id="PS00383">
    <property type="entry name" value="TYR_PHOSPHATASE_1"/>
    <property type="match status" value="1"/>
</dbReference>
<reference evidence="18 19" key="2">
    <citation type="submission" date="2019-01" db="EMBL/GenBank/DDBJ databases">
        <title>The decoding of complex shrimp genome reveals the adaptation for benthos swimmer, frequently molting mechanism and breeding impact on genome.</title>
        <authorList>
            <person name="Sun Y."/>
            <person name="Gao Y."/>
            <person name="Yu Y."/>
        </authorList>
    </citation>
    <scope>NUCLEOTIDE SEQUENCE [LARGE SCALE GENOMIC DNA]</scope>
    <source>
        <tissue evidence="18">Muscle</tissue>
    </source>
</reference>
<dbReference type="PROSITE" id="PS00022">
    <property type="entry name" value="EGF_1"/>
    <property type="match status" value="2"/>
</dbReference>
<reference evidence="18 19" key="1">
    <citation type="submission" date="2018-04" db="EMBL/GenBank/DDBJ databases">
        <authorList>
            <person name="Zhang X."/>
            <person name="Yuan J."/>
            <person name="Li F."/>
            <person name="Xiang J."/>
        </authorList>
    </citation>
    <scope>NUCLEOTIDE SEQUENCE [LARGE SCALE GENOMIC DNA]</scope>
    <source>
        <tissue evidence="18">Muscle</tissue>
    </source>
</reference>
<keyword evidence="18" id="KW-0675">Receptor</keyword>
<evidence type="ECO:0000256" key="7">
    <source>
        <dbReference type="ARBA" id="ARBA00023136"/>
    </source>
</evidence>
<dbReference type="GO" id="GO:0004725">
    <property type="term" value="F:protein tyrosine phosphatase activity"/>
    <property type="evidence" value="ECO:0007669"/>
    <property type="project" value="InterPro"/>
</dbReference>
<dbReference type="SUPFAM" id="SSF69848">
    <property type="entry name" value="LCCL domain"/>
    <property type="match status" value="1"/>
</dbReference>
<sequence>MISLSAGRRERASERGRMGLAAFVVLLVLSASGRSSSTCPTFRSLQADHHVLCEPDCLTHTEGNVYGTLDYHEDSHVCLAALHASAISERGGEVRVKRSTQVIRDFYGTVRNRIKSKNSMDANSRPYSVRRASGAEPEGNGGEHDPTYQAPAATFRASKGEALRIPLSKTSGMPSRVFLKKFPPSWPTDAPNWTLPLTFASAQPYHKAIYNAGSSQDGKIDHVHTQGAYFEIMVRDCPAQKYGPDCSSDCPVCHNGGVCDSHTGTCVCPPGYYGTSCQHACLPGWFGASCQLPCRRDLIGFQVPEEGKCSGLTFCVPAPYGCSCAPGYKGPACDEECDAGTYGVNCQGRCDGCAAGCHPVTGTCSSCTPGSSCTARPPAPTDLEAVVGRDSLNVTWRGSGDRGSVYFVSHQKVSCAILNKQEAEKQEVRTAAGVELTDLQLFTRYNVSPGVSSFTCTGYVDSATCYVTLAGTCAKISETDFTINVTVEAYLACNQSLVVHSAVVPNSSGARKEVTLKNVLPGQLYNASVVVTTSANQIVAEDRATFTTRPGTPTPVRDLTAGLVCPTQIQLFWNDPCPTNGRIRYFYIEPSRAMVYLQECQSSSAYQRCHTLEGLELNKAYQFKVQVNNDQWSEAAYVTASTVEAQPGPSHAVTESRNPQDLTLAVGTPTQPGGVLVNCSLSVQGTDHTCTREFHRKLSDVCPPPITQSSTVCPKFTGLTEGKLYTVETRCCNSKYCSESAMSLVATSPLPPALSAAPTVLESSNTTITIALPTLTRYGDGNRHTVNPKEASNSRRRRSDVMYYSDTWDECREPLRIAAVLTEDDSVFVIGDGQRYNGFLNCPLESQKSYEIGVLAQNSLLGETQYAWQEIPGVNFKSIFIKDQQESSLVLKGKNISFHDVSSLPDTASLAREDPVYENIDLQEIYDNDYRRVPRLAVESYLNRVIGSSEASDEFKTIPENTGRKMDVGNLPANKKKNRYRNNLPYDDTRVILAVKDDDPHSDYINANHIRGYGQKMHYIATQGPKAEKNNTIGDFWRMVWEQNVSTIIMVANFIENGKPKVAEYLRYGSNLETEEMTVTVVSRESLPHFILSRVCLVTHNGQQRELWHYQFISWPDHGVPGEALSLASMMRHFRASQPHGVAVVHCSAGIGRTGTVLLVLLLLDSLDLKDSIDPVEALARLRDSRARLVESFAQYSLALQILDEILFGARTTQRIRRTPGGSASLPRVHEAQYINAIRVTGLTNKEAFMVTEHPLASTSERFWRLVAEKCCPVVVFLNEFSDEEEFPAVLPDQEEERTFGQHRVRTHSVQPYSQFLLQARVTIANPENETYNTVVTKCTAVRTRGLRSCVLRDGVTGCGLVAAVTLVLERAVNHQNVDIYRTAVALLRCRPQFITSVDQYSTLYQCASLYLENFSTYSNIS</sequence>
<dbReference type="SMART" id="SM00404">
    <property type="entry name" value="PTPc_motif"/>
    <property type="match status" value="1"/>
</dbReference>
<evidence type="ECO:0000313" key="19">
    <source>
        <dbReference type="Proteomes" id="UP000283509"/>
    </source>
</evidence>
<feature type="domain" description="Tyrosine specific protein phosphatases" evidence="15">
    <location>
        <begin position="1125"/>
        <end position="1197"/>
    </location>
</feature>
<dbReference type="PROSITE" id="PS50820">
    <property type="entry name" value="LCCL"/>
    <property type="match status" value="1"/>
</dbReference>
<evidence type="ECO:0000259" key="16">
    <source>
        <dbReference type="PROSITE" id="PS50820"/>
    </source>
</evidence>
<keyword evidence="8 10" id="KW-1015">Disulfide bond</keyword>
<dbReference type="PROSITE" id="PS50056">
    <property type="entry name" value="TYR_PHOSPHATASE_2"/>
    <property type="match status" value="1"/>
</dbReference>
<comment type="caution">
    <text evidence="10">Lacks conserved residue(s) required for the propagation of feature annotation.</text>
</comment>
<dbReference type="PANTHER" id="PTHR46957">
    <property type="entry name" value="CYTOKINE RECEPTOR"/>
    <property type="match status" value="1"/>
</dbReference>
<dbReference type="InterPro" id="IPR013783">
    <property type="entry name" value="Ig-like_fold"/>
</dbReference>
<dbReference type="InterPro" id="IPR029021">
    <property type="entry name" value="Prot-tyrosine_phosphatase-like"/>
</dbReference>
<dbReference type="SMART" id="SM00181">
    <property type="entry name" value="EGF"/>
    <property type="match status" value="2"/>
</dbReference>
<feature type="domain" description="Fibronectin type-III" evidence="17">
    <location>
        <begin position="555"/>
        <end position="645"/>
    </location>
</feature>
<dbReference type="SMART" id="SM00060">
    <property type="entry name" value="FN3"/>
    <property type="match status" value="3"/>
</dbReference>
<dbReference type="CDD" id="cd00063">
    <property type="entry name" value="FN3"/>
    <property type="match status" value="1"/>
</dbReference>
<feature type="domain" description="Fibronectin type-III" evidence="17">
    <location>
        <begin position="646"/>
        <end position="751"/>
    </location>
</feature>
<feature type="domain" description="LCCL" evidence="16">
    <location>
        <begin position="65"/>
        <end position="96"/>
    </location>
</feature>
<keyword evidence="2" id="KW-0812">Transmembrane</keyword>
<feature type="domain" description="EGF-like" evidence="13">
    <location>
        <begin position="242"/>
        <end position="278"/>
    </location>
</feature>
<keyword evidence="9" id="KW-0325">Glycoprotein</keyword>
<evidence type="ECO:0000259" key="17">
    <source>
        <dbReference type="PROSITE" id="PS50853"/>
    </source>
</evidence>
<dbReference type="PROSITE" id="PS50026">
    <property type="entry name" value="EGF_3"/>
    <property type="match status" value="1"/>
</dbReference>
<dbReference type="Gene3D" id="2.170.300.10">
    <property type="entry name" value="Tie2 ligand-binding domain superfamily"/>
    <property type="match status" value="1"/>
</dbReference>
<dbReference type="GO" id="GO:0016020">
    <property type="term" value="C:membrane"/>
    <property type="evidence" value="ECO:0007669"/>
    <property type="project" value="UniProtKB-SubCell"/>
</dbReference>
<dbReference type="InterPro" id="IPR013111">
    <property type="entry name" value="EGF_extracell"/>
</dbReference>
<name>A0A423SZL7_PENVA</name>
<dbReference type="InterPro" id="IPR002049">
    <property type="entry name" value="LE_dom"/>
</dbReference>
<evidence type="ECO:0000256" key="8">
    <source>
        <dbReference type="ARBA" id="ARBA00023157"/>
    </source>
</evidence>
<protein>
    <submittedName>
        <fullName evidence="18">Putative receptor-type tyrosine-protein phosphatase S-like</fullName>
    </submittedName>
</protein>
<evidence type="ECO:0000256" key="10">
    <source>
        <dbReference type="PROSITE-ProRule" id="PRU00076"/>
    </source>
</evidence>
<keyword evidence="6" id="KW-1133">Transmembrane helix</keyword>
<evidence type="ECO:0000259" key="13">
    <source>
        <dbReference type="PROSITE" id="PS50026"/>
    </source>
</evidence>
<dbReference type="PROSITE" id="PS50853">
    <property type="entry name" value="FN3"/>
    <property type="match status" value="2"/>
</dbReference>
<dbReference type="EMBL" id="QCYY01002540">
    <property type="protein sequence ID" value="ROT69632.1"/>
    <property type="molecule type" value="Genomic_DNA"/>
</dbReference>
<feature type="chain" id="PRO_5019277298" evidence="12">
    <location>
        <begin position="36"/>
        <end position="1422"/>
    </location>
</feature>
<dbReference type="SMART" id="SM00603">
    <property type="entry name" value="LCCL"/>
    <property type="match status" value="1"/>
</dbReference>
<dbReference type="InterPro" id="IPR003961">
    <property type="entry name" value="FN3_dom"/>
</dbReference>
<evidence type="ECO:0000256" key="6">
    <source>
        <dbReference type="ARBA" id="ARBA00022989"/>
    </source>
</evidence>
<dbReference type="CDD" id="cd00047">
    <property type="entry name" value="PTPc"/>
    <property type="match status" value="1"/>
</dbReference>
<dbReference type="InterPro" id="IPR000742">
    <property type="entry name" value="EGF"/>
</dbReference>
<feature type="domain" description="Tyrosine-protein phosphatase" evidence="14">
    <location>
        <begin position="951"/>
        <end position="1206"/>
    </location>
</feature>
<comment type="subcellular location">
    <subcellularLocation>
        <location evidence="1">Membrane</location>
        <topology evidence="1">Single-pass membrane protein</topology>
    </subcellularLocation>
</comment>
<dbReference type="InterPro" id="IPR003595">
    <property type="entry name" value="Tyr_Pase_cat"/>
</dbReference>
<keyword evidence="4" id="KW-0378">Hydrolase</keyword>
<evidence type="ECO:0000256" key="1">
    <source>
        <dbReference type="ARBA" id="ARBA00004167"/>
    </source>
</evidence>
<dbReference type="InterPro" id="IPR036609">
    <property type="entry name" value="LCCL_sf"/>
</dbReference>
<dbReference type="Pfam" id="PF07974">
    <property type="entry name" value="EGF_2"/>
    <property type="match status" value="1"/>
</dbReference>
<dbReference type="OrthoDB" id="6372953at2759"/>
<keyword evidence="19" id="KW-1185">Reference proteome</keyword>
<feature type="disulfide bond" evidence="10">
    <location>
        <begin position="268"/>
        <end position="277"/>
    </location>
</feature>
<evidence type="ECO:0000313" key="18">
    <source>
        <dbReference type="EMBL" id="ROT69632.1"/>
    </source>
</evidence>
<evidence type="ECO:0000259" key="14">
    <source>
        <dbReference type="PROSITE" id="PS50055"/>
    </source>
</evidence>
<dbReference type="Proteomes" id="UP000283509">
    <property type="component" value="Unassembled WGS sequence"/>
</dbReference>
<accession>A0A423SZL7</accession>
<evidence type="ECO:0000256" key="3">
    <source>
        <dbReference type="ARBA" id="ARBA00022729"/>
    </source>
</evidence>
<comment type="caution">
    <text evidence="18">The sequence shown here is derived from an EMBL/GenBank/DDBJ whole genome shotgun (WGS) entry which is preliminary data.</text>
</comment>